<feature type="region of interest" description="Disordered" evidence="1">
    <location>
        <begin position="147"/>
        <end position="173"/>
    </location>
</feature>
<keyword evidence="3" id="KW-1185">Reference proteome</keyword>
<evidence type="ECO:0000313" key="3">
    <source>
        <dbReference type="Proteomes" id="UP000699865"/>
    </source>
</evidence>
<dbReference type="EMBL" id="JAFMOU010000067">
    <property type="protein sequence ID" value="MBU9835330.1"/>
    <property type="molecule type" value="Genomic_DNA"/>
</dbReference>
<gene>
    <name evidence="2" type="ORF">J1786_10985</name>
</gene>
<dbReference type="InterPro" id="IPR020378">
    <property type="entry name" value="DUF4186"/>
</dbReference>
<protein>
    <submittedName>
        <fullName evidence="2">DUF4186 domain-containing protein</fullName>
    </submittedName>
</protein>
<proteinExistence type="predicted"/>
<reference evidence="2 3" key="1">
    <citation type="submission" date="2021-03" db="EMBL/GenBank/DDBJ databases">
        <title>Five novel Rahnella species.</title>
        <authorList>
            <person name="Brady C."/>
            <person name="Asselin J."/>
            <person name="Beer S."/>
            <person name="Bruberg M.B."/>
            <person name="Crampton B."/>
            <person name="Venter S."/>
            <person name="Arnold D."/>
            <person name="Denman S."/>
        </authorList>
    </citation>
    <scope>NUCLEOTIDE SEQUENCE [LARGE SCALE GENOMIC DNA]</scope>
    <source>
        <strain evidence="2 3">L72c</strain>
    </source>
</reference>
<name>A0ABS6L0U6_9GAMM</name>
<organism evidence="2 3">
    <name type="scientific">Rahnella perminowiae</name>
    <dbReference type="NCBI Taxonomy" id="2816244"/>
    <lineage>
        <taxon>Bacteria</taxon>
        <taxon>Pseudomonadati</taxon>
        <taxon>Pseudomonadota</taxon>
        <taxon>Gammaproteobacteria</taxon>
        <taxon>Enterobacterales</taxon>
        <taxon>Yersiniaceae</taxon>
        <taxon>Rahnella</taxon>
    </lineage>
</organism>
<dbReference type="Pfam" id="PF13811">
    <property type="entry name" value="DUF4186"/>
    <property type="match status" value="1"/>
</dbReference>
<accession>A0ABS6L0U6</accession>
<evidence type="ECO:0000313" key="2">
    <source>
        <dbReference type="EMBL" id="MBU9835330.1"/>
    </source>
</evidence>
<evidence type="ECO:0000256" key="1">
    <source>
        <dbReference type="SAM" id="MobiDB-lite"/>
    </source>
</evidence>
<comment type="caution">
    <text evidence="2">The sequence shown here is derived from an EMBL/GenBank/DDBJ whole genome shotgun (WGS) entry which is preliminary data.</text>
</comment>
<sequence>MVWQPLMATDDVFNAAISAHRIYPDLPIMFSIDQVFKRLSASPFRQRFHLGVKEYRYCQDKGPETVSRHAADFMAKRLAPAEPEHDGKQTPMRGHPVFIAQHATATCCRGCLEKWHSIPAHTDMTVAQQEYVVTVIMHWLHQEMQRPAPVAKAQKAGKKTSANPDKAQQLNLL</sequence>
<dbReference type="Proteomes" id="UP000699865">
    <property type="component" value="Unassembled WGS sequence"/>
</dbReference>
<feature type="compositionally biased region" description="Polar residues" evidence="1">
    <location>
        <begin position="160"/>
        <end position="173"/>
    </location>
</feature>
<dbReference type="RefSeq" id="WP_217138317.1">
    <property type="nucleotide sequence ID" value="NZ_JAFMOU010000067.1"/>
</dbReference>